<keyword evidence="4 6" id="KW-0808">Transferase</keyword>
<dbReference type="SUPFAM" id="SSF53383">
    <property type="entry name" value="PLP-dependent transferases"/>
    <property type="match status" value="1"/>
</dbReference>
<dbReference type="InterPro" id="IPR004839">
    <property type="entry name" value="Aminotransferase_I/II_large"/>
</dbReference>
<comment type="cofactor">
    <cofactor evidence="1 6">
        <name>pyridoxal 5'-phosphate</name>
        <dbReference type="ChEBI" id="CHEBI:597326"/>
    </cofactor>
</comment>
<comment type="similarity">
    <text evidence="2 6">Belongs to the class-I pyridoxal-phosphate-dependent aminotransferase family.</text>
</comment>
<dbReference type="PROSITE" id="PS00105">
    <property type="entry name" value="AA_TRANSFER_CLASS_1"/>
    <property type="match status" value="1"/>
</dbReference>
<dbReference type="OrthoDB" id="9803354at2"/>
<dbReference type="RefSeq" id="WP_090271602.1">
    <property type="nucleotide sequence ID" value="NZ_LT629748.1"/>
</dbReference>
<keyword evidence="9" id="KW-1185">Reference proteome</keyword>
<dbReference type="EC" id="2.6.1.-" evidence="6"/>
<dbReference type="Pfam" id="PF00155">
    <property type="entry name" value="Aminotran_1_2"/>
    <property type="match status" value="1"/>
</dbReference>
<dbReference type="EMBL" id="LT629748">
    <property type="protein sequence ID" value="SDR71973.1"/>
    <property type="molecule type" value="Genomic_DNA"/>
</dbReference>
<dbReference type="InterPro" id="IPR015422">
    <property type="entry name" value="PyrdxlP-dep_Trfase_small"/>
</dbReference>
<dbReference type="InterPro" id="IPR015421">
    <property type="entry name" value="PyrdxlP-dep_Trfase_major"/>
</dbReference>
<dbReference type="Gene3D" id="3.40.640.10">
    <property type="entry name" value="Type I PLP-dependent aspartate aminotransferase-like (Major domain)"/>
    <property type="match status" value="1"/>
</dbReference>
<dbReference type="CDD" id="cd00609">
    <property type="entry name" value="AAT_like"/>
    <property type="match status" value="1"/>
</dbReference>
<dbReference type="InterPro" id="IPR004838">
    <property type="entry name" value="NHTrfase_class1_PyrdxlP-BS"/>
</dbReference>
<dbReference type="Proteomes" id="UP000243426">
    <property type="component" value="Chromosome I"/>
</dbReference>
<evidence type="ECO:0000256" key="5">
    <source>
        <dbReference type="ARBA" id="ARBA00022898"/>
    </source>
</evidence>
<dbReference type="GO" id="GO:0006520">
    <property type="term" value="P:amino acid metabolic process"/>
    <property type="evidence" value="ECO:0007669"/>
    <property type="project" value="InterPro"/>
</dbReference>
<reference evidence="9" key="1">
    <citation type="submission" date="2016-10" db="EMBL/GenBank/DDBJ databases">
        <authorList>
            <person name="Varghese N."/>
            <person name="Submissions S."/>
        </authorList>
    </citation>
    <scope>NUCLEOTIDE SEQUENCE [LARGE SCALE GENOMIC DNA]</scope>
    <source>
        <strain evidence="9">2SM5</strain>
    </source>
</reference>
<dbReference type="Gene3D" id="3.90.1150.10">
    <property type="entry name" value="Aspartate Aminotransferase, domain 1"/>
    <property type="match status" value="1"/>
</dbReference>
<dbReference type="InterPro" id="IPR015424">
    <property type="entry name" value="PyrdxlP-dep_Trfase"/>
</dbReference>
<dbReference type="AlphaFoldDB" id="A0A1H1LBV5"/>
<protein>
    <recommendedName>
        <fullName evidence="6">Aminotransferase</fullName>
        <ecNumber evidence="6">2.6.1.-</ecNumber>
    </recommendedName>
</protein>
<gene>
    <name evidence="8" type="ORF">SAMN05216198_0179</name>
</gene>
<evidence type="ECO:0000256" key="4">
    <source>
        <dbReference type="ARBA" id="ARBA00022679"/>
    </source>
</evidence>
<sequence>MSLSNVDIEMYESEDPLWHPSVRAMPMPGIRKMVNMAASMSDVIHLSIGQPDLPAPENVVTAAVEALRAGQTGYTLDAGLPQLLESLAAYYGERYQKPLTPENVLITTGATEAIYLALTAVSAPGRHFIVPDPSFILYAPLIRMNGGEVTAVPTHAENNHQLDPRAVIDAIEPHTYGIVLNSPNNPTGAIYPRETLDAILQEAAYRNIQVISDEVYDHLIYDGIEYPSVLENCSDLDNVMVISSFSKTYSMAGMRIGWIFASQAAIKMLRRYHMFTTTVANTPFQWAGVAALHGDNDFIDNMRMEYTRRRDRLVELVAGTPHLTGYKPEGAFYMFPSLPEGVNGTHVALRLLKETGVCTIPGETFGNHSNNALRLSYSTSLDNLEKAFERIIPWMEKQDFD</sequence>
<dbReference type="PANTHER" id="PTHR46383:SF3">
    <property type="entry name" value="ASPARTATE AMINOTRANSFERASE-RELATED"/>
    <property type="match status" value="1"/>
</dbReference>
<dbReference type="GO" id="GO:0030170">
    <property type="term" value="F:pyridoxal phosphate binding"/>
    <property type="evidence" value="ECO:0007669"/>
    <property type="project" value="InterPro"/>
</dbReference>
<name>A0A1H1LBV5_9GAMM</name>
<keyword evidence="3 6" id="KW-0032">Aminotransferase</keyword>
<dbReference type="InterPro" id="IPR050596">
    <property type="entry name" value="AspAT/PAT-like"/>
</dbReference>
<proteinExistence type="inferred from homology"/>
<evidence type="ECO:0000256" key="1">
    <source>
        <dbReference type="ARBA" id="ARBA00001933"/>
    </source>
</evidence>
<dbReference type="GO" id="GO:0008483">
    <property type="term" value="F:transaminase activity"/>
    <property type="evidence" value="ECO:0007669"/>
    <property type="project" value="UniProtKB-KW"/>
</dbReference>
<feature type="domain" description="Aminotransferase class I/classII large" evidence="7">
    <location>
        <begin position="42"/>
        <end position="391"/>
    </location>
</feature>
<evidence type="ECO:0000259" key="7">
    <source>
        <dbReference type="Pfam" id="PF00155"/>
    </source>
</evidence>
<keyword evidence="5" id="KW-0663">Pyridoxal phosphate</keyword>
<organism evidence="8 9">
    <name type="scientific">Halopseudomonas litoralis</name>
    <dbReference type="NCBI Taxonomy" id="797277"/>
    <lineage>
        <taxon>Bacteria</taxon>
        <taxon>Pseudomonadati</taxon>
        <taxon>Pseudomonadota</taxon>
        <taxon>Gammaproteobacteria</taxon>
        <taxon>Pseudomonadales</taxon>
        <taxon>Pseudomonadaceae</taxon>
        <taxon>Halopseudomonas</taxon>
    </lineage>
</organism>
<evidence type="ECO:0000256" key="3">
    <source>
        <dbReference type="ARBA" id="ARBA00022576"/>
    </source>
</evidence>
<evidence type="ECO:0000256" key="2">
    <source>
        <dbReference type="ARBA" id="ARBA00007441"/>
    </source>
</evidence>
<evidence type="ECO:0000256" key="6">
    <source>
        <dbReference type="RuleBase" id="RU000481"/>
    </source>
</evidence>
<evidence type="ECO:0000313" key="8">
    <source>
        <dbReference type="EMBL" id="SDR71973.1"/>
    </source>
</evidence>
<dbReference type="STRING" id="797277.SAMN05216198_0179"/>
<accession>A0A1H1LBV5</accession>
<evidence type="ECO:0000313" key="9">
    <source>
        <dbReference type="Proteomes" id="UP000243426"/>
    </source>
</evidence>
<dbReference type="PANTHER" id="PTHR46383">
    <property type="entry name" value="ASPARTATE AMINOTRANSFERASE"/>
    <property type="match status" value="1"/>
</dbReference>